<evidence type="ECO:0000256" key="9">
    <source>
        <dbReference type="ARBA" id="ARBA00022679"/>
    </source>
</evidence>
<dbReference type="EMBL" id="JASMWN010000001">
    <property type="protein sequence ID" value="MDU9002717.1"/>
    <property type="molecule type" value="Genomic_DNA"/>
</dbReference>
<dbReference type="PANTHER" id="PTHR34148:SF1">
    <property type="entry name" value="ADENOSYLCOBINAMIDE-GDP RIBAZOLETRANSFERASE"/>
    <property type="match status" value="1"/>
</dbReference>
<evidence type="ECO:0000256" key="17">
    <source>
        <dbReference type="ARBA" id="ARBA00048623"/>
    </source>
</evidence>
<evidence type="ECO:0000256" key="6">
    <source>
        <dbReference type="ARBA" id="ARBA00015850"/>
    </source>
</evidence>
<evidence type="ECO:0000256" key="8">
    <source>
        <dbReference type="ARBA" id="ARBA00022573"/>
    </source>
</evidence>
<feature type="transmembrane region" description="Helical" evidence="19">
    <location>
        <begin position="46"/>
        <end position="67"/>
    </location>
</feature>
<evidence type="ECO:0000256" key="19">
    <source>
        <dbReference type="HAMAP-Rule" id="MF_00719"/>
    </source>
</evidence>
<gene>
    <name evidence="19 20" type="primary">cobS</name>
    <name evidence="20" type="ORF">QO231_02480</name>
</gene>
<dbReference type="EC" id="2.7.8.26" evidence="5 19"/>
<evidence type="ECO:0000256" key="5">
    <source>
        <dbReference type="ARBA" id="ARBA00013200"/>
    </source>
</evidence>
<evidence type="ECO:0000256" key="4">
    <source>
        <dbReference type="ARBA" id="ARBA00010561"/>
    </source>
</evidence>
<keyword evidence="13 19" id="KW-0472">Membrane</keyword>
<keyword evidence="12 19" id="KW-1133">Transmembrane helix</keyword>
<feature type="transmembrane region" description="Helical" evidence="19">
    <location>
        <begin position="9"/>
        <end position="26"/>
    </location>
</feature>
<comment type="similarity">
    <text evidence="4 19">Belongs to the CobS family.</text>
</comment>
<evidence type="ECO:0000256" key="3">
    <source>
        <dbReference type="ARBA" id="ARBA00004663"/>
    </source>
</evidence>
<dbReference type="RefSeq" id="WP_316772925.1">
    <property type="nucleotide sequence ID" value="NZ_JASMWN010000001.1"/>
</dbReference>
<dbReference type="InterPro" id="IPR003805">
    <property type="entry name" value="CobS"/>
</dbReference>
<feature type="transmembrane region" description="Helical" evidence="19">
    <location>
        <begin position="179"/>
        <end position="199"/>
    </location>
</feature>
<comment type="function">
    <text evidence="14 19">Joins adenosylcobinamide-GDP and alpha-ribazole to generate adenosylcobalamin (Ado-cobalamin). Also synthesizes adenosylcobalamin 5'-phosphate from adenosylcobinamide-GDP and alpha-ribazole 5'-phosphate.</text>
</comment>
<dbReference type="NCBIfam" id="TIGR00317">
    <property type="entry name" value="cobS"/>
    <property type="match status" value="1"/>
</dbReference>
<dbReference type="GO" id="GO:0051073">
    <property type="term" value="F:adenosylcobinamide-GDP ribazoletransferase activity"/>
    <property type="evidence" value="ECO:0007669"/>
    <property type="project" value="UniProtKB-EC"/>
</dbReference>
<keyword evidence="21" id="KW-1185">Reference proteome</keyword>
<name>A0ABU3V980_9RHOB</name>
<comment type="subcellular location">
    <subcellularLocation>
        <location evidence="2 19">Cell membrane</location>
        <topology evidence="2 19">Multi-pass membrane protein</topology>
    </subcellularLocation>
</comment>
<keyword evidence="8 19" id="KW-0169">Cobalamin biosynthesis</keyword>
<dbReference type="PANTHER" id="PTHR34148">
    <property type="entry name" value="ADENOSYLCOBINAMIDE-GDP RIBAZOLETRANSFERASE"/>
    <property type="match status" value="1"/>
</dbReference>
<comment type="pathway">
    <text evidence="3 19">Cofactor biosynthesis; adenosylcobalamin biosynthesis; adenosylcobalamin from cob(II)yrinate a,c-diamide: step 7/7.</text>
</comment>
<evidence type="ECO:0000256" key="13">
    <source>
        <dbReference type="ARBA" id="ARBA00023136"/>
    </source>
</evidence>
<evidence type="ECO:0000256" key="10">
    <source>
        <dbReference type="ARBA" id="ARBA00022692"/>
    </source>
</evidence>
<accession>A0ABU3V980</accession>
<comment type="catalytic activity">
    <reaction evidence="17 19">
        <text>alpha-ribazole + adenosylcob(III)inamide-GDP = adenosylcob(III)alamin + GMP + H(+)</text>
        <dbReference type="Rhea" id="RHEA:16049"/>
        <dbReference type="ChEBI" id="CHEBI:10329"/>
        <dbReference type="ChEBI" id="CHEBI:15378"/>
        <dbReference type="ChEBI" id="CHEBI:18408"/>
        <dbReference type="ChEBI" id="CHEBI:58115"/>
        <dbReference type="ChEBI" id="CHEBI:60487"/>
        <dbReference type="EC" id="2.7.8.26"/>
    </reaction>
</comment>
<evidence type="ECO:0000256" key="15">
    <source>
        <dbReference type="ARBA" id="ARBA00032605"/>
    </source>
</evidence>
<feature type="transmembrane region" description="Helical" evidence="19">
    <location>
        <begin position="115"/>
        <end position="133"/>
    </location>
</feature>
<sequence length="255" mass="26251">MRKSDIPRAWALNVGMAFALLTRLPLPRLPDDAFDRQADAVWAFPVVGLAIGGMAGMIGVAALALGLPASVSAGLILAIQIGVTGAMHEDGLADTVDGLWGGWTRERRLEIMKDSAIGTYGVLALILSVGLRWMALAALLPLGIWPVIAAAALPRSLLPPLMAGLPHARDDGLSRRVGAPARGPVAMALMFGLAIGWFAVGPAIVGAWLLAVALVLALALLARSRIGGQTGDILGAAEQLGEIAVLLTLLAFAAS</sequence>
<evidence type="ECO:0000256" key="16">
    <source>
        <dbReference type="ARBA" id="ARBA00032853"/>
    </source>
</evidence>
<dbReference type="Proteomes" id="UP001255416">
    <property type="component" value="Unassembled WGS sequence"/>
</dbReference>
<protein>
    <recommendedName>
        <fullName evidence="6 19">Adenosylcobinamide-GDP ribazoletransferase</fullName>
        <ecNumber evidence="5 19">2.7.8.26</ecNumber>
    </recommendedName>
    <alternativeName>
        <fullName evidence="16 19">Cobalamin synthase</fullName>
    </alternativeName>
    <alternativeName>
        <fullName evidence="15 19">Cobalamin-5'-phosphate synthase</fullName>
    </alternativeName>
</protein>
<evidence type="ECO:0000256" key="14">
    <source>
        <dbReference type="ARBA" id="ARBA00025228"/>
    </source>
</evidence>
<evidence type="ECO:0000256" key="7">
    <source>
        <dbReference type="ARBA" id="ARBA00022475"/>
    </source>
</evidence>
<evidence type="ECO:0000256" key="18">
    <source>
        <dbReference type="ARBA" id="ARBA00049504"/>
    </source>
</evidence>
<evidence type="ECO:0000256" key="1">
    <source>
        <dbReference type="ARBA" id="ARBA00001946"/>
    </source>
</evidence>
<proteinExistence type="inferred from homology"/>
<keyword evidence="9 19" id="KW-0808">Transferase</keyword>
<comment type="caution">
    <text evidence="20">The sequence shown here is derived from an EMBL/GenBank/DDBJ whole genome shotgun (WGS) entry which is preliminary data.</text>
</comment>
<evidence type="ECO:0000256" key="11">
    <source>
        <dbReference type="ARBA" id="ARBA00022842"/>
    </source>
</evidence>
<comment type="catalytic activity">
    <reaction evidence="18 19">
        <text>alpha-ribazole 5'-phosphate + adenosylcob(III)inamide-GDP = adenosylcob(III)alamin 5'-phosphate + GMP + H(+)</text>
        <dbReference type="Rhea" id="RHEA:23560"/>
        <dbReference type="ChEBI" id="CHEBI:15378"/>
        <dbReference type="ChEBI" id="CHEBI:57918"/>
        <dbReference type="ChEBI" id="CHEBI:58115"/>
        <dbReference type="ChEBI" id="CHEBI:60487"/>
        <dbReference type="ChEBI" id="CHEBI:60493"/>
        <dbReference type="EC" id="2.7.8.26"/>
    </reaction>
</comment>
<keyword evidence="11 19" id="KW-0460">Magnesium</keyword>
<reference evidence="21" key="1">
    <citation type="submission" date="2023-05" db="EMBL/GenBank/DDBJ databases">
        <title>Sedimentitalea sp. nov. JM2-8.</title>
        <authorList>
            <person name="Huang J."/>
        </authorList>
    </citation>
    <scope>NUCLEOTIDE SEQUENCE [LARGE SCALE GENOMIC DNA]</scope>
    <source>
        <strain evidence="21">KHS03</strain>
    </source>
</reference>
<keyword evidence="10 19" id="KW-0812">Transmembrane</keyword>
<evidence type="ECO:0000256" key="12">
    <source>
        <dbReference type="ARBA" id="ARBA00022989"/>
    </source>
</evidence>
<keyword evidence="7 19" id="KW-1003">Cell membrane</keyword>
<organism evidence="20 21">
    <name type="scientific">Sedimentitalea todarodis</name>
    <dbReference type="NCBI Taxonomy" id="1631240"/>
    <lineage>
        <taxon>Bacteria</taxon>
        <taxon>Pseudomonadati</taxon>
        <taxon>Pseudomonadota</taxon>
        <taxon>Alphaproteobacteria</taxon>
        <taxon>Rhodobacterales</taxon>
        <taxon>Paracoccaceae</taxon>
        <taxon>Sedimentitalea</taxon>
    </lineage>
</organism>
<evidence type="ECO:0000313" key="21">
    <source>
        <dbReference type="Proteomes" id="UP001255416"/>
    </source>
</evidence>
<feature type="transmembrane region" description="Helical" evidence="19">
    <location>
        <begin position="139"/>
        <end position="158"/>
    </location>
</feature>
<dbReference type="Pfam" id="PF02654">
    <property type="entry name" value="CobS"/>
    <property type="match status" value="1"/>
</dbReference>
<comment type="cofactor">
    <cofactor evidence="1 19">
        <name>Mg(2+)</name>
        <dbReference type="ChEBI" id="CHEBI:18420"/>
    </cofactor>
</comment>
<feature type="transmembrane region" description="Helical" evidence="19">
    <location>
        <begin position="205"/>
        <end position="222"/>
    </location>
</feature>
<evidence type="ECO:0000256" key="2">
    <source>
        <dbReference type="ARBA" id="ARBA00004651"/>
    </source>
</evidence>
<dbReference type="HAMAP" id="MF_00719">
    <property type="entry name" value="CobS"/>
    <property type="match status" value="1"/>
</dbReference>
<evidence type="ECO:0000313" key="20">
    <source>
        <dbReference type="EMBL" id="MDU9002717.1"/>
    </source>
</evidence>